<keyword evidence="1" id="KW-0472">Membrane</keyword>
<organism evidence="2 3">
    <name type="scientific">Pseudomonas duriflava</name>
    <dbReference type="NCBI Taxonomy" id="459528"/>
    <lineage>
        <taxon>Bacteria</taxon>
        <taxon>Pseudomonadati</taxon>
        <taxon>Pseudomonadota</taxon>
        <taxon>Gammaproteobacteria</taxon>
        <taxon>Pseudomonadales</taxon>
        <taxon>Pseudomonadaceae</taxon>
        <taxon>Pseudomonas</taxon>
    </lineage>
</organism>
<keyword evidence="1" id="KW-1133">Transmembrane helix</keyword>
<evidence type="ECO:0000313" key="3">
    <source>
        <dbReference type="Proteomes" id="UP000316905"/>
    </source>
</evidence>
<comment type="caution">
    <text evidence="2">The sequence shown here is derived from an EMBL/GenBank/DDBJ whole genome shotgun (WGS) entry which is preliminary data.</text>
</comment>
<protein>
    <submittedName>
        <fullName evidence="2">Uncharacterized protein</fullName>
    </submittedName>
</protein>
<evidence type="ECO:0000313" key="2">
    <source>
        <dbReference type="EMBL" id="TWI46880.1"/>
    </source>
</evidence>
<dbReference type="EMBL" id="VLKY01000028">
    <property type="protein sequence ID" value="TWI46880.1"/>
    <property type="molecule type" value="Genomic_DNA"/>
</dbReference>
<sequence length="52" mass="5713">MDDGAEVVWLGRKVLRYVFRVKKEVSYWVAMAAGLGSIVLIGMADLMIAVAL</sequence>
<feature type="transmembrane region" description="Helical" evidence="1">
    <location>
        <begin position="25"/>
        <end position="51"/>
    </location>
</feature>
<keyword evidence="3" id="KW-1185">Reference proteome</keyword>
<accession>A0A562PRT7</accession>
<dbReference type="AlphaFoldDB" id="A0A562PRT7"/>
<reference evidence="2 3" key="1">
    <citation type="journal article" date="2015" name="Stand. Genomic Sci.">
        <title>Genomic Encyclopedia of Bacterial and Archaeal Type Strains, Phase III: the genomes of soil and plant-associated and newly described type strains.</title>
        <authorList>
            <person name="Whitman W.B."/>
            <person name="Woyke T."/>
            <person name="Klenk H.P."/>
            <person name="Zhou Y."/>
            <person name="Lilburn T.G."/>
            <person name="Beck B.J."/>
            <person name="De Vos P."/>
            <person name="Vandamme P."/>
            <person name="Eisen J.A."/>
            <person name="Garrity G."/>
            <person name="Hugenholtz P."/>
            <person name="Kyrpides N.C."/>
        </authorList>
    </citation>
    <scope>NUCLEOTIDE SEQUENCE [LARGE SCALE GENOMIC DNA]</scope>
    <source>
        <strain evidence="2 3">CGMCC 1.6858</strain>
    </source>
</reference>
<keyword evidence="1" id="KW-0812">Transmembrane</keyword>
<evidence type="ECO:0000256" key="1">
    <source>
        <dbReference type="SAM" id="Phobius"/>
    </source>
</evidence>
<name>A0A562PRT7_9PSED</name>
<gene>
    <name evidence="2" type="ORF">IQ22_04452</name>
</gene>
<dbReference type="RefSeq" id="WP_158635475.1">
    <property type="nucleotide sequence ID" value="NZ_VLKY01000028.1"/>
</dbReference>
<dbReference type="Proteomes" id="UP000316905">
    <property type="component" value="Unassembled WGS sequence"/>
</dbReference>
<proteinExistence type="predicted"/>